<dbReference type="Gene3D" id="1.10.287.1260">
    <property type="match status" value="1"/>
</dbReference>
<feature type="transmembrane region" description="Helical" evidence="5">
    <location>
        <begin position="44"/>
        <end position="62"/>
    </location>
</feature>
<dbReference type="SUPFAM" id="SSF50182">
    <property type="entry name" value="Sm-like ribonucleoproteins"/>
    <property type="match status" value="1"/>
</dbReference>
<protein>
    <submittedName>
        <fullName evidence="7">Mechanosensitive ion channel</fullName>
    </submittedName>
</protein>
<dbReference type="RefSeq" id="WP_281454545.1">
    <property type="nucleotide sequence ID" value="NZ_JASAOF010000002.1"/>
</dbReference>
<accession>A0ABT6PJK7</accession>
<dbReference type="EMBL" id="JASAOF010000002">
    <property type="protein sequence ID" value="MDI2028180.1"/>
    <property type="molecule type" value="Genomic_DNA"/>
</dbReference>
<dbReference type="Pfam" id="PF00027">
    <property type="entry name" value="cNMP_binding"/>
    <property type="match status" value="1"/>
</dbReference>
<feature type="transmembrane region" description="Helical" evidence="5">
    <location>
        <begin position="74"/>
        <end position="102"/>
    </location>
</feature>
<feature type="domain" description="Cyclic nucleotide-binding" evidence="6">
    <location>
        <begin position="347"/>
        <end position="460"/>
    </location>
</feature>
<dbReference type="InterPro" id="IPR000595">
    <property type="entry name" value="cNMP-bd_dom"/>
</dbReference>
<dbReference type="InterPro" id="IPR023408">
    <property type="entry name" value="MscS_beta-dom_sf"/>
</dbReference>
<evidence type="ECO:0000256" key="2">
    <source>
        <dbReference type="ARBA" id="ARBA00022692"/>
    </source>
</evidence>
<feature type="transmembrane region" description="Helical" evidence="5">
    <location>
        <begin position="143"/>
        <end position="173"/>
    </location>
</feature>
<gene>
    <name evidence="7" type="ORF">QFW96_06145</name>
</gene>
<dbReference type="SUPFAM" id="SSF51206">
    <property type="entry name" value="cAMP-binding domain-like"/>
    <property type="match status" value="1"/>
</dbReference>
<evidence type="ECO:0000256" key="1">
    <source>
        <dbReference type="ARBA" id="ARBA00004370"/>
    </source>
</evidence>
<dbReference type="Pfam" id="PF00924">
    <property type="entry name" value="MS_channel_2nd"/>
    <property type="match status" value="1"/>
</dbReference>
<evidence type="ECO:0000256" key="3">
    <source>
        <dbReference type="ARBA" id="ARBA00022989"/>
    </source>
</evidence>
<feature type="transmembrane region" description="Helical" evidence="5">
    <location>
        <begin position="114"/>
        <end position="137"/>
    </location>
</feature>
<dbReference type="Gene3D" id="2.30.30.60">
    <property type="match status" value="1"/>
</dbReference>
<evidence type="ECO:0000256" key="4">
    <source>
        <dbReference type="ARBA" id="ARBA00023136"/>
    </source>
</evidence>
<sequence>MTGQPWFGWYIVVIIALPVVTVALTELHGVLVRRGNPLAKPLQLLRTYIVPGVAILILLGLASGRVSVTEGSNWVRIVATALGVLILQFVLSALNAMLFVNATQGSWRRRLPTIFIELGRVLLVAIGVAVLLAWIWGADIGGLFAALGVTSIVLGLALQDAVGGVISGLLLLFEQPFAIGDWLEVDGEVGQVVQVNWRAVHLQTFTGTRIIPNSSLSKASFANHSQPPGSFYLMVTLAFSESDPPQKVIRTLTETAADISPELHAGAPKTIPLSPPTSFSHTPLMNYCVMVPMKDFADHWGVRTELRTRAWYAARRAGLAFNGVRAQLADDVDEAAAALRRFAPRLHIEPEQAPELASRMRVERYAAGEIVLRAGRVPSVLSLVVEGEASATIASGAESMRTLREGDYLGHGAVTRTAAVVTITATTELTLLAIPCDMLDELVRDKPTVTREIGQQIEQWNREAANQLA</sequence>
<organism evidence="7 8">
    <name type="scientific">Saccharopolyspora ipomoeae</name>
    <dbReference type="NCBI Taxonomy" id="3042027"/>
    <lineage>
        <taxon>Bacteria</taxon>
        <taxon>Bacillati</taxon>
        <taxon>Actinomycetota</taxon>
        <taxon>Actinomycetes</taxon>
        <taxon>Pseudonocardiales</taxon>
        <taxon>Pseudonocardiaceae</taxon>
        <taxon>Saccharopolyspora</taxon>
    </lineage>
</organism>
<evidence type="ECO:0000259" key="6">
    <source>
        <dbReference type="PROSITE" id="PS50042"/>
    </source>
</evidence>
<keyword evidence="2 5" id="KW-0812">Transmembrane</keyword>
<dbReference type="Gene3D" id="2.60.120.10">
    <property type="entry name" value="Jelly Rolls"/>
    <property type="match status" value="1"/>
</dbReference>
<dbReference type="InterPro" id="IPR006685">
    <property type="entry name" value="MscS_channel_2nd"/>
</dbReference>
<keyword evidence="8" id="KW-1185">Reference proteome</keyword>
<proteinExistence type="predicted"/>
<evidence type="ECO:0000313" key="8">
    <source>
        <dbReference type="Proteomes" id="UP001237595"/>
    </source>
</evidence>
<dbReference type="Proteomes" id="UP001237595">
    <property type="component" value="Unassembled WGS sequence"/>
</dbReference>
<comment type="subcellular location">
    <subcellularLocation>
        <location evidence="1">Membrane</location>
    </subcellularLocation>
</comment>
<dbReference type="InterPro" id="IPR010920">
    <property type="entry name" value="LSM_dom_sf"/>
</dbReference>
<dbReference type="PROSITE" id="PS50042">
    <property type="entry name" value="CNMP_BINDING_3"/>
    <property type="match status" value="1"/>
</dbReference>
<name>A0ABT6PJK7_9PSEU</name>
<dbReference type="CDD" id="cd00038">
    <property type="entry name" value="CAP_ED"/>
    <property type="match status" value="1"/>
</dbReference>
<dbReference type="InterPro" id="IPR014710">
    <property type="entry name" value="RmlC-like_jellyroll"/>
</dbReference>
<reference evidence="7 8" key="1">
    <citation type="submission" date="2023-04" db="EMBL/GenBank/DDBJ databases">
        <title>Draft genome sequence of Saccharopolyspora sp. TS4A08 isolated from sweet potato rhizospheric soil.</title>
        <authorList>
            <person name="Suksaard P."/>
            <person name="Duangmal K."/>
        </authorList>
    </citation>
    <scope>NUCLEOTIDE SEQUENCE [LARGE SCALE GENOMIC DNA]</scope>
    <source>
        <strain evidence="7 8">TS4A08</strain>
    </source>
</reference>
<dbReference type="PANTHER" id="PTHR30566">
    <property type="entry name" value="YNAI-RELATED MECHANOSENSITIVE ION CHANNEL"/>
    <property type="match status" value="1"/>
</dbReference>
<keyword evidence="4 5" id="KW-0472">Membrane</keyword>
<evidence type="ECO:0000313" key="7">
    <source>
        <dbReference type="EMBL" id="MDI2028180.1"/>
    </source>
</evidence>
<dbReference type="SMART" id="SM00100">
    <property type="entry name" value="cNMP"/>
    <property type="match status" value="1"/>
</dbReference>
<keyword evidence="3 5" id="KW-1133">Transmembrane helix</keyword>
<evidence type="ECO:0000256" key="5">
    <source>
        <dbReference type="SAM" id="Phobius"/>
    </source>
</evidence>
<dbReference type="PANTHER" id="PTHR30566:SF25">
    <property type="entry name" value="INNER MEMBRANE PROTEIN"/>
    <property type="match status" value="1"/>
</dbReference>
<dbReference type="InterPro" id="IPR018490">
    <property type="entry name" value="cNMP-bd_dom_sf"/>
</dbReference>
<feature type="transmembrane region" description="Helical" evidence="5">
    <location>
        <begin position="6"/>
        <end position="32"/>
    </location>
</feature>
<comment type="caution">
    <text evidence="7">The sequence shown here is derived from an EMBL/GenBank/DDBJ whole genome shotgun (WGS) entry which is preliminary data.</text>
</comment>